<dbReference type="Proteomes" id="UP000294887">
    <property type="component" value="Unassembled WGS sequence"/>
</dbReference>
<accession>A0A4R1F256</accession>
<dbReference type="InterPro" id="IPR045506">
    <property type="entry name" value="DUF6484"/>
</dbReference>
<proteinExistence type="predicted"/>
<feature type="domain" description="DUF6484" evidence="1">
    <location>
        <begin position="24"/>
        <end position="84"/>
    </location>
</feature>
<gene>
    <name evidence="2" type="ORF">EV695_2000</name>
</gene>
<dbReference type="EMBL" id="SMFQ01000003">
    <property type="protein sequence ID" value="TCJ87490.1"/>
    <property type="molecule type" value="Genomic_DNA"/>
</dbReference>
<dbReference type="OrthoDB" id="3078443at2"/>
<comment type="caution">
    <text evidence="2">The sequence shown here is derived from an EMBL/GenBank/DDBJ whole genome shotgun (WGS) entry which is preliminary data.</text>
</comment>
<keyword evidence="3" id="KW-1185">Reference proteome</keyword>
<evidence type="ECO:0000313" key="3">
    <source>
        <dbReference type="Proteomes" id="UP000294887"/>
    </source>
</evidence>
<evidence type="ECO:0000259" key="1">
    <source>
        <dbReference type="Pfam" id="PF20093"/>
    </source>
</evidence>
<organism evidence="2 3">
    <name type="scientific">Cocleimonas flava</name>
    <dbReference type="NCBI Taxonomy" id="634765"/>
    <lineage>
        <taxon>Bacteria</taxon>
        <taxon>Pseudomonadati</taxon>
        <taxon>Pseudomonadota</taxon>
        <taxon>Gammaproteobacteria</taxon>
        <taxon>Thiotrichales</taxon>
        <taxon>Thiotrichaceae</taxon>
        <taxon>Cocleimonas</taxon>
    </lineage>
</organism>
<protein>
    <recommendedName>
        <fullName evidence="1">DUF6484 domain-containing protein</fullName>
    </recommendedName>
</protein>
<dbReference type="RefSeq" id="WP_131905760.1">
    <property type="nucleotide sequence ID" value="NZ_BAAAFU010000004.1"/>
</dbReference>
<evidence type="ECO:0000313" key="2">
    <source>
        <dbReference type="EMBL" id="TCJ87490.1"/>
    </source>
</evidence>
<dbReference type="Pfam" id="PF20093">
    <property type="entry name" value="DUF6484"/>
    <property type="match status" value="1"/>
</dbReference>
<reference evidence="2 3" key="1">
    <citation type="submission" date="2019-03" db="EMBL/GenBank/DDBJ databases">
        <title>Genomic Encyclopedia of Type Strains, Phase IV (KMG-IV): sequencing the most valuable type-strain genomes for metagenomic binning, comparative biology and taxonomic classification.</title>
        <authorList>
            <person name="Goeker M."/>
        </authorList>
    </citation>
    <scope>NUCLEOTIDE SEQUENCE [LARGE SCALE GENOMIC DNA]</scope>
    <source>
        <strain evidence="2 3">DSM 24830</strain>
    </source>
</reference>
<name>A0A4R1F256_9GAMM</name>
<sequence>MTITKQQKKNTDQQELNRLDGVVIGILVGINDKGEPLVIHPANTSDIAIKANTTSSLCSDDIGKEVALLFQGGDPQYPIIIGRIQNPQVVDKVPDNPVIEAENFSENIANLDGEHINLMGKESITLKCGRASITLTKSGKILVRGSYILNRSSGVNRIKGGSVQIN</sequence>
<dbReference type="AlphaFoldDB" id="A0A4R1F256"/>